<dbReference type="RefSeq" id="WP_048691479.1">
    <property type="nucleotide sequence ID" value="NZ_KQ130487.1"/>
</dbReference>
<dbReference type="OrthoDB" id="9816569at2"/>
<evidence type="ECO:0000256" key="2">
    <source>
        <dbReference type="ARBA" id="ARBA00009477"/>
    </source>
</evidence>
<dbReference type="GO" id="GO:0046677">
    <property type="term" value="P:response to antibiotic"/>
    <property type="evidence" value="ECO:0007669"/>
    <property type="project" value="TreeGrafter"/>
</dbReference>
<feature type="domain" description="Multidrug resistance protein MdtA-like beta-barrel" evidence="7">
    <location>
        <begin position="234"/>
        <end position="291"/>
    </location>
</feature>
<dbReference type="InterPro" id="IPR058625">
    <property type="entry name" value="MdtA-like_BSH"/>
</dbReference>
<feature type="chain" id="PRO_5005301454" evidence="4">
    <location>
        <begin position="24"/>
        <end position="394"/>
    </location>
</feature>
<dbReference type="Pfam" id="PF25967">
    <property type="entry name" value="RND-MFP_C"/>
    <property type="match status" value="1"/>
</dbReference>
<evidence type="ECO:0000313" key="10">
    <source>
        <dbReference type="Proteomes" id="UP000037600"/>
    </source>
</evidence>
<dbReference type="Gene3D" id="2.40.420.20">
    <property type="match status" value="1"/>
</dbReference>
<dbReference type="SUPFAM" id="SSF111369">
    <property type="entry name" value="HlyD-like secretion proteins"/>
    <property type="match status" value="1"/>
</dbReference>
<proteinExistence type="inferred from homology"/>
<evidence type="ECO:0000256" key="3">
    <source>
        <dbReference type="SAM" id="Coils"/>
    </source>
</evidence>
<comment type="subcellular location">
    <subcellularLocation>
        <location evidence="1">Cell inner membrane</location>
        <topology evidence="1">Lipid-anchor</topology>
    </subcellularLocation>
</comment>
<feature type="domain" description="Multidrug resistance protein MdtA-like alpha-helical hairpin" evidence="5">
    <location>
        <begin position="106"/>
        <end position="174"/>
    </location>
</feature>
<dbReference type="PANTHER" id="PTHR30158:SF26">
    <property type="entry name" value="RESISTANCE-NODULATION-CELL DIVISION (RND) MULTIDRUG EFFLUX MEMBRANE FUSION PROTEIN MEXE"/>
    <property type="match status" value="1"/>
</dbReference>
<evidence type="ECO:0000313" key="9">
    <source>
        <dbReference type="EMBL" id="KMT65651.1"/>
    </source>
</evidence>
<evidence type="ECO:0000256" key="4">
    <source>
        <dbReference type="SAM" id="SignalP"/>
    </source>
</evidence>
<feature type="domain" description="Multidrug resistance protein MdtA-like barrel-sandwich hybrid" evidence="6">
    <location>
        <begin position="64"/>
        <end position="200"/>
    </location>
</feature>
<dbReference type="PANTHER" id="PTHR30158">
    <property type="entry name" value="ACRA/E-RELATED COMPONENT OF DRUG EFFLUX TRANSPORTER"/>
    <property type="match status" value="1"/>
</dbReference>
<comment type="similarity">
    <text evidence="2">Belongs to the membrane fusion protein (MFP) (TC 8.A.1) family.</text>
</comment>
<keyword evidence="3" id="KW-0175">Coiled coil</keyword>
<dbReference type="PROSITE" id="PS51257">
    <property type="entry name" value="PROKAR_LIPOPROTEIN"/>
    <property type="match status" value="1"/>
</dbReference>
<keyword evidence="10" id="KW-1185">Reference proteome</keyword>
<organism evidence="9 10">
    <name type="scientific">Catenovulum maritimum</name>
    <dbReference type="NCBI Taxonomy" id="1513271"/>
    <lineage>
        <taxon>Bacteria</taxon>
        <taxon>Pseudomonadati</taxon>
        <taxon>Pseudomonadota</taxon>
        <taxon>Gammaproteobacteria</taxon>
        <taxon>Alteromonadales</taxon>
        <taxon>Alteromonadaceae</taxon>
        <taxon>Catenovulum</taxon>
    </lineage>
</organism>
<dbReference type="STRING" id="1513271.XM47_08115"/>
<dbReference type="Pfam" id="PF25917">
    <property type="entry name" value="BSH_RND"/>
    <property type="match status" value="1"/>
</dbReference>
<dbReference type="GO" id="GO:0005886">
    <property type="term" value="C:plasma membrane"/>
    <property type="evidence" value="ECO:0007669"/>
    <property type="project" value="TreeGrafter"/>
</dbReference>
<name>A0A0J8JM46_9ALTE</name>
<dbReference type="InterPro" id="IPR006143">
    <property type="entry name" value="RND_pump_MFP"/>
</dbReference>
<dbReference type="NCBIfam" id="TIGR01730">
    <property type="entry name" value="RND_mfp"/>
    <property type="match status" value="1"/>
</dbReference>
<gene>
    <name evidence="9" type="ORF">XM47_08115</name>
</gene>
<feature type="signal peptide" evidence="4">
    <location>
        <begin position="1"/>
        <end position="23"/>
    </location>
</feature>
<comment type="caution">
    <text evidence="9">The sequence shown here is derived from an EMBL/GenBank/DDBJ whole genome shotgun (WGS) entry which is preliminary data.</text>
</comment>
<dbReference type="Gene3D" id="1.10.287.470">
    <property type="entry name" value="Helix hairpin bin"/>
    <property type="match status" value="1"/>
</dbReference>
<dbReference type="GO" id="GO:0030313">
    <property type="term" value="C:cell envelope"/>
    <property type="evidence" value="ECO:0007669"/>
    <property type="project" value="UniProtKB-SubCell"/>
</dbReference>
<dbReference type="Proteomes" id="UP000037600">
    <property type="component" value="Unassembled WGS sequence"/>
</dbReference>
<feature type="coiled-coil region" evidence="3">
    <location>
        <begin position="105"/>
        <end position="170"/>
    </location>
</feature>
<evidence type="ECO:0000259" key="6">
    <source>
        <dbReference type="Pfam" id="PF25917"/>
    </source>
</evidence>
<dbReference type="InterPro" id="IPR058626">
    <property type="entry name" value="MdtA-like_b-barrel"/>
</dbReference>
<reference evidence="9 10" key="1">
    <citation type="submission" date="2015-04" db="EMBL/GenBank/DDBJ databases">
        <title>Draft Genome Sequence of the Novel Agar-Digesting Marine Bacterium Q1.</title>
        <authorList>
            <person name="Li Y."/>
            <person name="Li D."/>
            <person name="Chen G."/>
            <person name="Du Z."/>
        </authorList>
    </citation>
    <scope>NUCLEOTIDE SEQUENCE [LARGE SCALE GENOMIC DNA]</scope>
    <source>
        <strain evidence="9 10">Q1</strain>
    </source>
</reference>
<dbReference type="EMBL" id="LAZL01000010">
    <property type="protein sequence ID" value="KMT65651.1"/>
    <property type="molecule type" value="Genomic_DNA"/>
</dbReference>
<evidence type="ECO:0000259" key="5">
    <source>
        <dbReference type="Pfam" id="PF25876"/>
    </source>
</evidence>
<evidence type="ECO:0000259" key="7">
    <source>
        <dbReference type="Pfam" id="PF25944"/>
    </source>
</evidence>
<dbReference type="GO" id="GO:0022857">
    <property type="term" value="F:transmembrane transporter activity"/>
    <property type="evidence" value="ECO:0007669"/>
    <property type="project" value="InterPro"/>
</dbReference>
<dbReference type="Pfam" id="PF25876">
    <property type="entry name" value="HH_MFP_RND"/>
    <property type="match status" value="1"/>
</dbReference>
<feature type="domain" description="Multidrug resistance protein MdtA-like C-terminal permuted SH3" evidence="8">
    <location>
        <begin position="297"/>
        <end position="355"/>
    </location>
</feature>
<dbReference type="Gene3D" id="2.40.50.100">
    <property type="match status" value="1"/>
</dbReference>
<keyword evidence="4" id="KW-0732">Signal</keyword>
<dbReference type="AlphaFoldDB" id="A0A0J8JM46"/>
<dbReference type="PATRIC" id="fig|1513271.3.peg.1655"/>
<dbReference type="InterPro" id="IPR058624">
    <property type="entry name" value="MdtA-like_HH"/>
</dbReference>
<accession>A0A0J8JM46</accession>
<evidence type="ECO:0000259" key="8">
    <source>
        <dbReference type="Pfam" id="PF25967"/>
    </source>
</evidence>
<dbReference type="InterPro" id="IPR058627">
    <property type="entry name" value="MdtA-like_C"/>
</dbReference>
<dbReference type="Pfam" id="PF25944">
    <property type="entry name" value="Beta-barrel_RND"/>
    <property type="match status" value="1"/>
</dbReference>
<sequence>MSSASFKTLISLNLVWLMLTACSEAPQTNSQAQARPLTSIDVAHVVSKPVQSWFTYTTRLQAPEQVALTPRVSGVLESIEFIEGQKVNKGDLLFRLDPRIFEAEVAKLTAQVASANASLEQAVSEAERAVRLSNRNAISKEEVESRTTAVKQAQAEVSALKAQLASAQLDLDFTQIKSPINGIISRAEITQGNSVTAQQSILTSIVSSQKMYAYFDIDERTWNQYFASTSASDQLPVVMQLLGNKDFEHIGKVDFIDNQINTSTGTLRVRATFSANSNQLRAGSFARVKISSSEEQNKIIIPEKAIGTDLKNKFVLVLNKDNILEYRVVKLGDQYGEFRAIDSGLSAEDIIAVNGPAKVGPGMPVSPRQTQLDLSNIAFTLDKSPQDSLLTSIN</sequence>
<evidence type="ECO:0000256" key="1">
    <source>
        <dbReference type="ARBA" id="ARBA00004519"/>
    </source>
</evidence>
<dbReference type="Gene3D" id="2.40.30.170">
    <property type="match status" value="1"/>
</dbReference>
<protein>
    <submittedName>
        <fullName evidence="9">Transporter</fullName>
    </submittedName>
</protein>